<keyword evidence="5 7" id="KW-1133">Transmembrane helix</keyword>
<dbReference type="CDD" id="cd06261">
    <property type="entry name" value="TM_PBP2"/>
    <property type="match status" value="1"/>
</dbReference>
<evidence type="ECO:0000313" key="9">
    <source>
        <dbReference type="EMBL" id="MBP1996610.1"/>
    </source>
</evidence>
<dbReference type="Gene3D" id="1.10.3720.10">
    <property type="entry name" value="MetI-like"/>
    <property type="match status" value="1"/>
</dbReference>
<dbReference type="EMBL" id="JAGGLB010000052">
    <property type="protein sequence ID" value="MBP1996610.1"/>
    <property type="molecule type" value="Genomic_DNA"/>
</dbReference>
<dbReference type="InterPro" id="IPR050809">
    <property type="entry name" value="UgpAE/MalFG_permease"/>
</dbReference>
<feature type="transmembrane region" description="Helical" evidence="7">
    <location>
        <begin position="39"/>
        <end position="58"/>
    </location>
</feature>
<feature type="transmembrane region" description="Helical" evidence="7">
    <location>
        <begin position="291"/>
        <end position="312"/>
    </location>
</feature>
<keyword evidence="4 7" id="KW-0812">Transmembrane</keyword>
<feature type="transmembrane region" description="Helical" evidence="7">
    <location>
        <begin position="137"/>
        <end position="157"/>
    </location>
</feature>
<evidence type="ECO:0000313" key="10">
    <source>
        <dbReference type="Proteomes" id="UP001519287"/>
    </source>
</evidence>
<evidence type="ECO:0000256" key="2">
    <source>
        <dbReference type="ARBA" id="ARBA00022448"/>
    </source>
</evidence>
<name>A0ABS4JBL1_9BACL</name>
<feature type="transmembrane region" description="Helical" evidence="7">
    <location>
        <begin position="239"/>
        <end position="259"/>
    </location>
</feature>
<feature type="domain" description="ABC transmembrane type-1" evidence="8">
    <location>
        <begin position="97"/>
        <end position="312"/>
    </location>
</feature>
<dbReference type="PANTHER" id="PTHR43227:SF11">
    <property type="entry name" value="BLL4140 PROTEIN"/>
    <property type="match status" value="1"/>
</dbReference>
<comment type="caution">
    <text evidence="9">The sequence shown here is derived from an EMBL/GenBank/DDBJ whole genome shotgun (WGS) entry which is preliminary data.</text>
</comment>
<comment type="similarity">
    <text evidence="7">Belongs to the binding-protein-dependent transport system permease family.</text>
</comment>
<keyword evidence="2 7" id="KW-0813">Transport</keyword>
<dbReference type="Pfam" id="PF00528">
    <property type="entry name" value="BPD_transp_1"/>
    <property type="match status" value="1"/>
</dbReference>
<dbReference type="Proteomes" id="UP001519287">
    <property type="component" value="Unassembled WGS sequence"/>
</dbReference>
<evidence type="ECO:0000259" key="8">
    <source>
        <dbReference type="PROSITE" id="PS50928"/>
    </source>
</evidence>
<evidence type="ECO:0000256" key="4">
    <source>
        <dbReference type="ARBA" id="ARBA00022692"/>
    </source>
</evidence>
<evidence type="ECO:0000256" key="7">
    <source>
        <dbReference type="RuleBase" id="RU363032"/>
    </source>
</evidence>
<organism evidence="9 10">
    <name type="scientific">Paenibacillus eucommiae</name>
    <dbReference type="NCBI Taxonomy" id="1355755"/>
    <lineage>
        <taxon>Bacteria</taxon>
        <taxon>Bacillati</taxon>
        <taxon>Bacillota</taxon>
        <taxon>Bacilli</taxon>
        <taxon>Bacillales</taxon>
        <taxon>Paenibacillaceae</taxon>
        <taxon>Paenibacillus</taxon>
    </lineage>
</organism>
<sequence>MNALMDRLPKADLESGHKMTSPLRKKSGKWNKITKNWELYLLLLPTIAYFIVMEYIPMYGLQMAFKDYVISKGFFGSEWVGLKHFERFFDFYLFWDILRNTVLLSLYELATFPIAVILALLLNQLTSSKFKRFVQTVTYAPHFISTVVLAGMLYLFLSPRDGIINHFIEKLGGTSIFFFGEPAWFKSIFVWSGVWQNMGWGMIIYLAALTSISPELHEAAVVDGANKVRRIWHVDLPGIMPTVTILFILGVGNLMNLGFEKAYLLQNPLNIASSEIIQTYVYQKGLVGGQFSYASAIGFFNSVVNFVLLLIVNTISRRMNQTSLW</sequence>
<proteinExistence type="inferred from homology"/>
<protein>
    <submittedName>
        <fullName evidence="9">Aldouronate transport system permease protein</fullName>
    </submittedName>
</protein>
<accession>A0ABS4JBL1</accession>
<keyword evidence="6 7" id="KW-0472">Membrane</keyword>
<dbReference type="PROSITE" id="PS50928">
    <property type="entry name" value="ABC_TM1"/>
    <property type="match status" value="1"/>
</dbReference>
<evidence type="ECO:0000256" key="1">
    <source>
        <dbReference type="ARBA" id="ARBA00004651"/>
    </source>
</evidence>
<comment type="subcellular location">
    <subcellularLocation>
        <location evidence="1 7">Cell membrane</location>
        <topology evidence="1 7">Multi-pass membrane protein</topology>
    </subcellularLocation>
</comment>
<reference evidence="9 10" key="1">
    <citation type="submission" date="2021-03" db="EMBL/GenBank/DDBJ databases">
        <title>Genomic Encyclopedia of Type Strains, Phase IV (KMG-IV): sequencing the most valuable type-strain genomes for metagenomic binning, comparative biology and taxonomic classification.</title>
        <authorList>
            <person name="Goeker M."/>
        </authorList>
    </citation>
    <scope>NUCLEOTIDE SEQUENCE [LARGE SCALE GENOMIC DNA]</scope>
    <source>
        <strain evidence="9 10">DSM 26048</strain>
    </source>
</reference>
<keyword evidence="3" id="KW-1003">Cell membrane</keyword>
<dbReference type="RefSeq" id="WP_376774558.1">
    <property type="nucleotide sequence ID" value="NZ_JAGGLB010000052.1"/>
</dbReference>
<dbReference type="InterPro" id="IPR035906">
    <property type="entry name" value="MetI-like_sf"/>
</dbReference>
<evidence type="ECO:0000256" key="6">
    <source>
        <dbReference type="ARBA" id="ARBA00023136"/>
    </source>
</evidence>
<feature type="transmembrane region" description="Helical" evidence="7">
    <location>
        <begin position="102"/>
        <end position="125"/>
    </location>
</feature>
<evidence type="ECO:0000256" key="5">
    <source>
        <dbReference type="ARBA" id="ARBA00022989"/>
    </source>
</evidence>
<dbReference type="PANTHER" id="PTHR43227">
    <property type="entry name" value="BLL4140 PROTEIN"/>
    <property type="match status" value="1"/>
</dbReference>
<gene>
    <name evidence="9" type="ORF">J2Z66_008258</name>
</gene>
<dbReference type="SUPFAM" id="SSF161098">
    <property type="entry name" value="MetI-like"/>
    <property type="match status" value="1"/>
</dbReference>
<evidence type="ECO:0000256" key="3">
    <source>
        <dbReference type="ARBA" id="ARBA00022475"/>
    </source>
</evidence>
<keyword evidence="10" id="KW-1185">Reference proteome</keyword>
<dbReference type="InterPro" id="IPR000515">
    <property type="entry name" value="MetI-like"/>
</dbReference>